<dbReference type="BioCyc" id="JESP1508404:G14D9-9492-MONOMER"/>
<protein>
    <recommendedName>
        <fullName evidence="3">Group-specific protein</fullName>
    </recommendedName>
</protein>
<dbReference type="InterPro" id="IPR025144">
    <property type="entry name" value="DUF4085"/>
</dbReference>
<sequence>MIIVPENKWNINKESKELFRRQTLLPIPESAEEWEMIMEEADEEGCDLQKVHASELSEVREELGSVLPERFIPYLENGLLNQPELPDEVRNDYLKWIHESTTHFEEKLDAAYENKKEAAAFLSTEAADVFTDSLHDGILQRIERKADLLKLSIDLESGFSQKALIILTFKEIFSEVSDEPLQEGHWMVYDELLKTKDGFALRVLFDTPENQWTIHMKDIEARCFFRPQAYVKLKDEEKLETLSVSDYLTLLNPDHQYRFISSSIDESISLADSLRLDAHHTEHPAHCIYTDVYEDPYEHFHEEMPAEQIESAALSNEIELQVQAWNTLYQKPQEFKTMINHLLSQIELTEENEMWISVYAQHFYNEGVLNEEIVKQLQPFIEVKDV</sequence>
<dbReference type="STRING" id="1508404.JMA_02750"/>
<gene>
    <name evidence="1" type="ORF">JMA_02750</name>
</gene>
<dbReference type="Proteomes" id="UP000031449">
    <property type="component" value="Chromosome"/>
</dbReference>
<evidence type="ECO:0000313" key="2">
    <source>
        <dbReference type="Proteomes" id="UP000031449"/>
    </source>
</evidence>
<dbReference type="KEGG" id="jeo:JMA_02750"/>
<organism evidence="1 2">
    <name type="scientific">Jeotgalibacillus malaysiensis</name>
    <dbReference type="NCBI Taxonomy" id="1508404"/>
    <lineage>
        <taxon>Bacteria</taxon>
        <taxon>Bacillati</taxon>
        <taxon>Bacillota</taxon>
        <taxon>Bacilli</taxon>
        <taxon>Bacillales</taxon>
        <taxon>Caryophanaceae</taxon>
        <taxon>Jeotgalibacillus</taxon>
    </lineage>
</organism>
<proteinExistence type="predicted"/>
<dbReference type="EMBL" id="CP009416">
    <property type="protein sequence ID" value="AJD89592.1"/>
    <property type="molecule type" value="Genomic_DNA"/>
</dbReference>
<evidence type="ECO:0008006" key="3">
    <source>
        <dbReference type="Google" id="ProtNLM"/>
    </source>
</evidence>
<dbReference type="AlphaFoldDB" id="A0A0B5ALK8"/>
<dbReference type="Pfam" id="PF13315">
    <property type="entry name" value="DUF4085"/>
    <property type="match status" value="1"/>
</dbReference>
<reference evidence="1 2" key="1">
    <citation type="submission" date="2014-08" db="EMBL/GenBank/DDBJ databases">
        <title>Complete genome of a marine bacteria Jeotgalibacillus malaysiensis.</title>
        <authorList>
            <person name="Yaakop A.S."/>
            <person name="Chan K.-G."/>
            <person name="Goh K.M."/>
        </authorList>
    </citation>
    <scope>NUCLEOTIDE SEQUENCE [LARGE SCALE GENOMIC DNA]</scope>
    <source>
        <strain evidence="1 2">D5</strain>
    </source>
</reference>
<accession>A0A0B5ALK8</accession>
<evidence type="ECO:0000313" key="1">
    <source>
        <dbReference type="EMBL" id="AJD89592.1"/>
    </source>
</evidence>
<dbReference type="OrthoDB" id="2563891at2"/>
<name>A0A0B5ALK8_9BACL</name>
<dbReference type="HOGENOM" id="CLU_688226_0_0_9"/>
<keyword evidence="2" id="KW-1185">Reference proteome</keyword>